<keyword evidence="1" id="KW-0472">Membrane</keyword>
<evidence type="ECO:0008006" key="3">
    <source>
        <dbReference type="Google" id="ProtNLM"/>
    </source>
</evidence>
<feature type="transmembrane region" description="Helical" evidence="1">
    <location>
        <begin position="93"/>
        <end position="114"/>
    </location>
</feature>
<accession>A0A3S5GXM8</accession>
<keyword evidence="1" id="KW-0812">Transmembrane</keyword>
<protein>
    <recommendedName>
        <fullName evidence="3">Transmembrane protein</fullName>
    </recommendedName>
</protein>
<reference evidence="2" key="1">
    <citation type="journal article" date="2018" name="J. Ind. Microbiol. Biotechnol.">
        <title>Genome mining reveals uncommon alkylpyrones as type III PKS products from myxobacteria.</title>
        <authorList>
            <person name="Hug J.J."/>
            <person name="Panter F."/>
            <person name="Krug D."/>
            <person name="Muller R."/>
        </authorList>
    </citation>
    <scope>NUCLEOTIDE SEQUENCE</scope>
    <source>
        <strain evidence="2">MNa2518</strain>
    </source>
</reference>
<keyword evidence="1" id="KW-1133">Transmembrane helix</keyword>
<organism evidence="2">
    <name type="scientific">Kofleria flava</name>
    <dbReference type="NCBI Taxonomy" id="694315"/>
    <lineage>
        <taxon>Bacteria</taxon>
        <taxon>Pseudomonadati</taxon>
        <taxon>Myxococcota</taxon>
        <taxon>Polyangia</taxon>
        <taxon>Haliangiales</taxon>
        <taxon>Kofleriaceae</taxon>
        <taxon>Kofleria</taxon>
    </lineage>
</organism>
<sequence>MLVVLLVPAMLQAMAMLVDEAWYHRRRGLPRWERLGHPVDTLSVALCYGWLLVSRPDEPRALYVYVALAFASSLLVTKDEPVHARECDPGEQWLHAVLFVLHPIVFVAFGFLWWSGDRWIIMAQLALTIGLMIYQLVYWSVWWKPRPRIPAR</sequence>
<evidence type="ECO:0000313" key="2">
    <source>
        <dbReference type="EMBL" id="AYM53876.1"/>
    </source>
</evidence>
<proteinExistence type="predicted"/>
<feature type="transmembrane region" description="Helical" evidence="1">
    <location>
        <begin position="120"/>
        <end position="142"/>
    </location>
</feature>
<evidence type="ECO:0000256" key="1">
    <source>
        <dbReference type="SAM" id="Phobius"/>
    </source>
</evidence>
<dbReference type="AlphaFoldDB" id="A0A3S5GXM8"/>
<name>A0A3S5GXM8_9BACT</name>
<dbReference type="EMBL" id="MH908912">
    <property type="protein sequence ID" value="AYM53876.1"/>
    <property type="molecule type" value="Genomic_DNA"/>
</dbReference>